<dbReference type="EMBL" id="JMSN01000032">
    <property type="protein sequence ID" value="KDN46962.1"/>
    <property type="molecule type" value="Genomic_DNA"/>
</dbReference>
<dbReference type="InterPro" id="IPR039859">
    <property type="entry name" value="PFA4/ZDH16/20/ERF2-like"/>
</dbReference>
<feature type="compositionally biased region" description="Polar residues" evidence="11">
    <location>
        <begin position="105"/>
        <end position="117"/>
    </location>
</feature>
<dbReference type="OMA" id="PWLANRC"/>
<evidence type="ECO:0000259" key="12">
    <source>
        <dbReference type="Pfam" id="PF01529"/>
    </source>
</evidence>
<comment type="similarity">
    <text evidence="10">Belongs to the DHHC palmitoyltransferase family.</text>
</comment>
<reference evidence="13 14" key="1">
    <citation type="submission" date="2014-05" db="EMBL/GenBank/DDBJ databases">
        <title>Draft genome sequence of a rare smut relative, Tilletiaria anomala UBC 951.</title>
        <authorList>
            <consortium name="DOE Joint Genome Institute"/>
            <person name="Toome M."/>
            <person name="Kuo A."/>
            <person name="Henrissat B."/>
            <person name="Lipzen A."/>
            <person name="Tritt A."/>
            <person name="Yoshinaga Y."/>
            <person name="Zane M."/>
            <person name="Barry K."/>
            <person name="Grigoriev I.V."/>
            <person name="Spatafora J.W."/>
            <person name="Aimea M.C."/>
        </authorList>
    </citation>
    <scope>NUCLEOTIDE SEQUENCE [LARGE SCALE GENOMIC DNA]</scope>
    <source>
        <strain evidence="13 14">UBC 951</strain>
    </source>
</reference>
<protein>
    <recommendedName>
        <fullName evidence="10">Palmitoyltransferase</fullName>
        <ecNumber evidence="10">2.3.1.225</ecNumber>
    </recommendedName>
</protein>
<feature type="region of interest" description="Disordered" evidence="11">
    <location>
        <begin position="454"/>
        <end position="504"/>
    </location>
</feature>
<evidence type="ECO:0000256" key="3">
    <source>
        <dbReference type="ARBA" id="ARBA00022692"/>
    </source>
</evidence>
<keyword evidence="2 10" id="KW-0808">Transferase</keyword>
<feature type="transmembrane region" description="Helical" evidence="10">
    <location>
        <begin position="55"/>
        <end position="77"/>
    </location>
</feature>
<dbReference type="Proteomes" id="UP000027361">
    <property type="component" value="Unassembled WGS sequence"/>
</dbReference>
<organism evidence="13 14">
    <name type="scientific">Tilletiaria anomala (strain ATCC 24038 / CBS 436.72 / UBC 951)</name>
    <dbReference type="NCBI Taxonomy" id="1037660"/>
    <lineage>
        <taxon>Eukaryota</taxon>
        <taxon>Fungi</taxon>
        <taxon>Dikarya</taxon>
        <taxon>Basidiomycota</taxon>
        <taxon>Ustilaginomycotina</taxon>
        <taxon>Exobasidiomycetes</taxon>
        <taxon>Georgefischeriales</taxon>
        <taxon>Tilletiariaceae</taxon>
        <taxon>Tilletiaria</taxon>
    </lineage>
</organism>
<evidence type="ECO:0000313" key="14">
    <source>
        <dbReference type="Proteomes" id="UP000027361"/>
    </source>
</evidence>
<comment type="caution">
    <text evidence="13">The sequence shown here is derived from an EMBL/GenBank/DDBJ whole genome shotgun (WGS) entry which is preliminary data.</text>
</comment>
<dbReference type="AlphaFoldDB" id="A0A066VZ19"/>
<evidence type="ECO:0000256" key="5">
    <source>
        <dbReference type="ARBA" id="ARBA00023136"/>
    </source>
</evidence>
<accession>A0A066VZ19</accession>
<keyword evidence="5 10" id="KW-0472">Membrane</keyword>
<dbReference type="InParanoid" id="A0A066VZ19"/>
<evidence type="ECO:0000256" key="11">
    <source>
        <dbReference type="SAM" id="MobiDB-lite"/>
    </source>
</evidence>
<keyword evidence="4 10" id="KW-1133">Transmembrane helix</keyword>
<gene>
    <name evidence="13" type="ORF">K437DRAFT_102156</name>
</gene>
<evidence type="ECO:0000256" key="2">
    <source>
        <dbReference type="ARBA" id="ARBA00022679"/>
    </source>
</evidence>
<dbReference type="GO" id="GO:0016020">
    <property type="term" value="C:membrane"/>
    <property type="evidence" value="ECO:0007669"/>
    <property type="project" value="UniProtKB-SubCell"/>
</dbReference>
<dbReference type="GeneID" id="25261215"/>
<dbReference type="GO" id="GO:0019706">
    <property type="term" value="F:protein-cysteine S-palmitoyltransferase activity"/>
    <property type="evidence" value="ECO:0007669"/>
    <property type="project" value="UniProtKB-EC"/>
</dbReference>
<feature type="transmembrane region" description="Helical" evidence="10">
    <location>
        <begin position="293"/>
        <end position="320"/>
    </location>
</feature>
<evidence type="ECO:0000313" key="13">
    <source>
        <dbReference type="EMBL" id="KDN46962.1"/>
    </source>
</evidence>
<evidence type="ECO:0000256" key="6">
    <source>
        <dbReference type="ARBA" id="ARBA00023139"/>
    </source>
</evidence>
<feature type="compositionally biased region" description="Basic and acidic residues" evidence="11">
    <location>
        <begin position="466"/>
        <end position="481"/>
    </location>
</feature>
<dbReference type="EC" id="2.3.1.225" evidence="10"/>
<feature type="region of interest" description="Disordered" evidence="11">
    <location>
        <begin position="105"/>
        <end position="131"/>
    </location>
</feature>
<evidence type="ECO:0000256" key="10">
    <source>
        <dbReference type="RuleBase" id="RU079119"/>
    </source>
</evidence>
<keyword evidence="3 10" id="KW-0812">Transmembrane</keyword>
<comment type="domain">
    <text evidence="10">The DHHC domain is required for palmitoyltransferase activity.</text>
</comment>
<name>A0A066VZ19_TILAU</name>
<dbReference type="RefSeq" id="XP_013243698.1">
    <property type="nucleotide sequence ID" value="XM_013388244.1"/>
</dbReference>
<keyword evidence="7" id="KW-0449">Lipoprotein</keyword>
<dbReference type="OrthoDB" id="9909019at2759"/>
<keyword evidence="14" id="KW-1185">Reference proteome</keyword>
<dbReference type="HOGENOM" id="CLU_498934_0_0_1"/>
<proteinExistence type="inferred from homology"/>
<dbReference type="PANTHER" id="PTHR12246">
    <property type="entry name" value="PALMITOYLTRANSFERASE ZDHHC16"/>
    <property type="match status" value="1"/>
</dbReference>
<sequence length="504" mass="55807">MPRNQSTAARIGWGVVKWLPFSIVCALILFTWGTMTFSLAISYNMVHVGAWLKGLLELIITQGLSGMTFWSFLAAVFKNPGTPLGSQRHAGSSFERRDVEGLAVSGQNTNMAPNASRNRPEAAAGSEPVDHVQVKAWEEPDGCDDRDVSAPLLPNSGPVGISRLLPGQPQLPARTGRQQLDDLVSGSSVLAHGRVKASGLMVKSSGDARWCAKCNGPKPDRAHHCSTCGICVLRMDHHCPWLASSCVGLRNHKAFFLFLFYTSLLCVYAFQEMARALVQFVNIELDGFETSPIVWAAVLFIGFIFGVAVIPFTAYHAYLICKNRTTIESMEGSGRIRIHASDTITSSRPRLENRLRNLVRRSTDRGQVNRPSLTREWQDEQLPGWKSDEVLTKEERRALKQAGKVNVYDIGPSENWKQIMGRRPLLWWIPLGEPESDGFSYTVDAEKLENLQRITADVRGPGGSDSHGRPPMQDRDPRDIEAQSTEGFALFAPDDQLNDGGRHE</sequence>
<dbReference type="InterPro" id="IPR001594">
    <property type="entry name" value="Palmitoyltrfase_DHHC"/>
</dbReference>
<comment type="subcellular location">
    <subcellularLocation>
        <location evidence="1">Membrane</location>
        <topology evidence="1">Multi-pass membrane protein</topology>
    </subcellularLocation>
</comment>
<feature type="domain" description="Palmitoyltransferase DHHC" evidence="12">
    <location>
        <begin position="207"/>
        <end position="331"/>
    </location>
</feature>
<evidence type="ECO:0000256" key="1">
    <source>
        <dbReference type="ARBA" id="ARBA00004141"/>
    </source>
</evidence>
<keyword evidence="8 10" id="KW-0012">Acyltransferase</keyword>
<evidence type="ECO:0000256" key="4">
    <source>
        <dbReference type="ARBA" id="ARBA00022989"/>
    </source>
</evidence>
<feature type="transmembrane region" description="Helical" evidence="10">
    <location>
        <begin position="21"/>
        <end position="43"/>
    </location>
</feature>
<keyword evidence="6" id="KW-0564">Palmitate</keyword>
<feature type="transmembrane region" description="Helical" evidence="10">
    <location>
        <begin position="254"/>
        <end position="273"/>
    </location>
</feature>
<comment type="catalytic activity">
    <reaction evidence="9 10">
        <text>L-cysteinyl-[protein] + hexadecanoyl-CoA = S-hexadecanoyl-L-cysteinyl-[protein] + CoA</text>
        <dbReference type="Rhea" id="RHEA:36683"/>
        <dbReference type="Rhea" id="RHEA-COMP:10131"/>
        <dbReference type="Rhea" id="RHEA-COMP:11032"/>
        <dbReference type="ChEBI" id="CHEBI:29950"/>
        <dbReference type="ChEBI" id="CHEBI:57287"/>
        <dbReference type="ChEBI" id="CHEBI:57379"/>
        <dbReference type="ChEBI" id="CHEBI:74151"/>
        <dbReference type="EC" id="2.3.1.225"/>
    </reaction>
</comment>
<dbReference type="STRING" id="1037660.A0A066VZ19"/>
<dbReference type="Pfam" id="PF01529">
    <property type="entry name" value="DHHC"/>
    <property type="match status" value="1"/>
</dbReference>
<evidence type="ECO:0000256" key="7">
    <source>
        <dbReference type="ARBA" id="ARBA00023288"/>
    </source>
</evidence>
<evidence type="ECO:0000256" key="9">
    <source>
        <dbReference type="ARBA" id="ARBA00048048"/>
    </source>
</evidence>
<evidence type="ECO:0000256" key="8">
    <source>
        <dbReference type="ARBA" id="ARBA00023315"/>
    </source>
</evidence>
<dbReference type="PROSITE" id="PS50216">
    <property type="entry name" value="DHHC"/>
    <property type="match status" value="1"/>
</dbReference>